<accession>A0A660SEH4</accession>
<comment type="caution">
    <text evidence="5">The sequence shown here is derived from an EMBL/GenBank/DDBJ whole genome shotgun (WGS) entry which is preliminary data.</text>
</comment>
<dbReference type="InterPro" id="IPR003439">
    <property type="entry name" value="ABC_transporter-like_ATP-bd"/>
</dbReference>
<feature type="domain" description="ABC transporter" evidence="4">
    <location>
        <begin position="4"/>
        <end position="232"/>
    </location>
</feature>
<protein>
    <submittedName>
        <fullName evidence="5">ABC transporter ATP-binding protein</fullName>
    </submittedName>
</protein>
<evidence type="ECO:0000256" key="2">
    <source>
        <dbReference type="ARBA" id="ARBA00022741"/>
    </source>
</evidence>
<name>A0A660SEH4_UNCW3</name>
<evidence type="ECO:0000313" key="6">
    <source>
        <dbReference type="Proteomes" id="UP000268469"/>
    </source>
</evidence>
<dbReference type="PANTHER" id="PTHR42939">
    <property type="entry name" value="ABC TRANSPORTER ATP-BINDING PROTEIN ALBC-RELATED"/>
    <property type="match status" value="1"/>
</dbReference>
<keyword evidence="3 5" id="KW-0067">ATP-binding</keyword>
<dbReference type="Pfam" id="PF00005">
    <property type="entry name" value="ABC_tran"/>
    <property type="match status" value="1"/>
</dbReference>
<dbReference type="InterPro" id="IPR051782">
    <property type="entry name" value="ABC_Transporter_VariousFunc"/>
</dbReference>
<organism evidence="5 6">
    <name type="scientific">candidate division WOR-3 bacterium</name>
    <dbReference type="NCBI Taxonomy" id="2052148"/>
    <lineage>
        <taxon>Bacteria</taxon>
        <taxon>Bacteria division WOR-3</taxon>
    </lineage>
</organism>
<evidence type="ECO:0000313" key="5">
    <source>
        <dbReference type="EMBL" id="RKX68616.1"/>
    </source>
</evidence>
<dbReference type="PANTHER" id="PTHR42939:SF1">
    <property type="entry name" value="ABC TRANSPORTER ATP-BINDING PROTEIN ALBC-RELATED"/>
    <property type="match status" value="1"/>
</dbReference>
<dbReference type="Proteomes" id="UP000268469">
    <property type="component" value="Unassembled WGS sequence"/>
</dbReference>
<evidence type="ECO:0000256" key="1">
    <source>
        <dbReference type="ARBA" id="ARBA00022448"/>
    </source>
</evidence>
<evidence type="ECO:0000256" key="3">
    <source>
        <dbReference type="ARBA" id="ARBA00022840"/>
    </source>
</evidence>
<keyword evidence="1" id="KW-0813">Transport</keyword>
<dbReference type="SUPFAM" id="SSF52540">
    <property type="entry name" value="P-loop containing nucleoside triphosphate hydrolases"/>
    <property type="match status" value="1"/>
</dbReference>
<dbReference type="InterPro" id="IPR003593">
    <property type="entry name" value="AAA+_ATPase"/>
</dbReference>
<sequence>MKLVELRNITKTYRIIFGKKVEALRGITLVVGKGEAVALVGPNGAGKTTAIKIILGLLNPDCGKISIFGQDPNSDIRKRIGYLPENPTFYRFLTGRENLLFLTRMVDPDIPIKRIDEMLRLVGLYGAKDRPVRGYSRGMVQRLGIAQAIIHNPDLLILDEPLSGLDPIGRKEIRSILLNMKKEGKTIFFSTHILPDVTPLADRVIVINKGRIVSDLPVAKIGDIEDHLIQILR</sequence>
<dbReference type="PROSITE" id="PS50893">
    <property type="entry name" value="ABC_TRANSPORTER_2"/>
    <property type="match status" value="1"/>
</dbReference>
<evidence type="ECO:0000259" key="4">
    <source>
        <dbReference type="PROSITE" id="PS50893"/>
    </source>
</evidence>
<keyword evidence="2" id="KW-0547">Nucleotide-binding</keyword>
<dbReference type="GO" id="GO:0005524">
    <property type="term" value="F:ATP binding"/>
    <property type="evidence" value="ECO:0007669"/>
    <property type="project" value="UniProtKB-KW"/>
</dbReference>
<dbReference type="CDD" id="cd03230">
    <property type="entry name" value="ABC_DR_subfamily_A"/>
    <property type="match status" value="1"/>
</dbReference>
<dbReference type="AlphaFoldDB" id="A0A660SEH4"/>
<reference evidence="5 6" key="1">
    <citation type="submission" date="2018-06" db="EMBL/GenBank/DDBJ databases">
        <title>Extensive metabolic versatility and redundancy in microbially diverse, dynamic hydrothermal sediments.</title>
        <authorList>
            <person name="Dombrowski N."/>
            <person name="Teske A."/>
            <person name="Baker B.J."/>
        </authorList>
    </citation>
    <scope>NUCLEOTIDE SEQUENCE [LARGE SCALE GENOMIC DNA]</scope>
    <source>
        <strain evidence="5">B36_G15</strain>
    </source>
</reference>
<dbReference type="SMART" id="SM00382">
    <property type="entry name" value="AAA"/>
    <property type="match status" value="1"/>
</dbReference>
<dbReference type="Gene3D" id="3.40.50.300">
    <property type="entry name" value="P-loop containing nucleotide triphosphate hydrolases"/>
    <property type="match status" value="1"/>
</dbReference>
<proteinExistence type="predicted"/>
<dbReference type="GO" id="GO:0016887">
    <property type="term" value="F:ATP hydrolysis activity"/>
    <property type="evidence" value="ECO:0007669"/>
    <property type="project" value="InterPro"/>
</dbReference>
<gene>
    <name evidence="5" type="ORF">DRP53_10385</name>
</gene>
<dbReference type="EMBL" id="QNBE01000145">
    <property type="protein sequence ID" value="RKX68616.1"/>
    <property type="molecule type" value="Genomic_DNA"/>
</dbReference>
<dbReference type="InterPro" id="IPR027417">
    <property type="entry name" value="P-loop_NTPase"/>
</dbReference>